<protein>
    <recommendedName>
        <fullName evidence="4">DUF5709 domain-containing protein</fullName>
    </recommendedName>
</protein>
<feature type="compositionally biased region" description="Acidic residues" evidence="1">
    <location>
        <begin position="26"/>
        <end position="37"/>
    </location>
</feature>
<evidence type="ECO:0000313" key="3">
    <source>
        <dbReference type="Proteomes" id="UP000256269"/>
    </source>
</evidence>
<keyword evidence="3" id="KW-1185">Reference proteome</keyword>
<dbReference type="AlphaFoldDB" id="A0A3E0H752"/>
<organism evidence="2 3">
    <name type="scientific">Kutzneria buriramensis</name>
    <dbReference type="NCBI Taxonomy" id="1045776"/>
    <lineage>
        <taxon>Bacteria</taxon>
        <taxon>Bacillati</taxon>
        <taxon>Actinomycetota</taxon>
        <taxon>Actinomycetes</taxon>
        <taxon>Pseudonocardiales</taxon>
        <taxon>Pseudonocardiaceae</taxon>
        <taxon>Kutzneria</taxon>
    </lineage>
</organism>
<gene>
    <name evidence="2" type="ORF">BCF44_113136</name>
</gene>
<proteinExistence type="predicted"/>
<dbReference type="OrthoDB" id="4565554at2"/>
<dbReference type="Proteomes" id="UP000256269">
    <property type="component" value="Unassembled WGS sequence"/>
</dbReference>
<reference evidence="2 3" key="1">
    <citation type="submission" date="2018-08" db="EMBL/GenBank/DDBJ databases">
        <title>Genomic Encyclopedia of Archaeal and Bacterial Type Strains, Phase II (KMG-II): from individual species to whole genera.</title>
        <authorList>
            <person name="Goeker M."/>
        </authorList>
    </citation>
    <scope>NUCLEOTIDE SEQUENCE [LARGE SCALE GENOMIC DNA]</scope>
    <source>
        <strain evidence="2 3">DSM 45791</strain>
    </source>
</reference>
<feature type="region of interest" description="Disordered" evidence="1">
    <location>
        <begin position="1"/>
        <end position="124"/>
    </location>
</feature>
<sequence>MSEERVGYTPENDSVEDDPAALSAAEELDEECLEVDPLEAGMDPPERWAEADKYGMTPYEEAHPKPFSERLDEEEPDVGVVPTGGDPDLDREVLNEAVRRGEGSDEAGGSVASTLRTPPSGRDD</sequence>
<dbReference type="RefSeq" id="WP_116178623.1">
    <property type="nucleotide sequence ID" value="NZ_CP144375.1"/>
</dbReference>
<feature type="compositionally biased region" description="Basic and acidic residues" evidence="1">
    <location>
        <begin position="60"/>
        <end position="70"/>
    </location>
</feature>
<name>A0A3E0H752_9PSEU</name>
<evidence type="ECO:0000313" key="2">
    <source>
        <dbReference type="EMBL" id="REH39281.1"/>
    </source>
</evidence>
<comment type="caution">
    <text evidence="2">The sequence shown here is derived from an EMBL/GenBank/DDBJ whole genome shotgun (WGS) entry which is preliminary data.</text>
</comment>
<accession>A0A3E0H752</accession>
<dbReference type="EMBL" id="QUNO01000013">
    <property type="protein sequence ID" value="REH39281.1"/>
    <property type="molecule type" value="Genomic_DNA"/>
</dbReference>
<evidence type="ECO:0008006" key="4">
    <source>
        <dbReference type="Google" id="ProtNLM"/>
    </source>
</evidence>
<evidence type="ECO:0000256" key="1">
    <source>
        <dbReference type="SAM" id="MobiDB-lite"/>
    </source>
</evidence>
<feature type="compositionally biased region" description="Basic and acidic residues" evidence="1">
    <location>
        <begin position="44"/>
        <end position="53"/>
    </location>
</feature>
<feature type="compositionally biased region" description="Basic and acidic residues" evidence="1">
    <location>
        <begin position="88"/>
        <end position="103"/>
    </location>
</feature>